<comment type="caution">
    <text evidence="1">The sequence shown here is derived from an EMBL/GenBank/DDBJ whole genome shotgun (WGS) entry which is preliminary data.</text>
</comment>
<proteinExistence type="predicted"/>
<name>A0AAN9M7Q1_CANGL</name>
<accession>A0AAN9M7Q1</accession>
<dbReference type="AlphaFoldDB" id="A0AAN9M7Q1"/>
<protein>
    <submittedName>
        <fullName evidence="1">Uncharacterized protein</fullName>
    </submittedName>
</protein>
<evidence type="ECO:0000313" key="2">
    <source>
        <dbReference type="Proteomes" id="UP001367508"/>
    </source>
</evidence>
<keyword evidence="2" id="KW-1185">Reference proteome</keyword>
<evidence type="ECO:0000313" key="1">
    <source>
        <dbReference type="EMBL" id="KAK7349825.1"/>
    </source>
</evidence>
<organism evidence="1 2">
    <name type="scientific">Canavalia gladiata</name>
    <name type="common">Sword bean</name>
    <name type="synonym">Dolichos gladiatus</name>
    <dbReference type="NCBI Taxonomy" id="3824"/>
    <lineage>
        <taxon>Eukaryota</taxon>
        <taxon>Viridiplantae</taxon>
        <taxon>Streptophyta</taxon>
        <taxon>Embryophyta</taxon>
        <taxon>Tracheophyta</taxon>
        <taxon>Spermatophyta</taxon>
        <taxon>Magnoliopsida</taxon>
        <taxon>eudicotyledons</taxon>
        <taxon>Gunneridae</taxon>
        <taxon>Pentapetalae</taxon>
        <taxon>rosids</taxon>
        <taxon>fabids</taxon>
        <taxon>Fabales</taxon>
        <taxon>Fabaceae</taxon>
        <taxon>Papilionoideae</taxon>
        <taxon>50 kb inversion clade</taxon>
        <taxon>NPAAA clade</taxon>
        <taxon>indigoferoid/millettioid clade</taxon>
        <taxon>Phaseoleae</taxon>
        <taxon>Canavalia</taxon>
    </lineage>
</organism>
<gene>
    <name evidence="1" type="ORF">VNO77_07550</name>
</gene>
<sequence length="96" mass="11172">MHVGIEPCSWRLLTDLLTRTRVNHALERLLAWKFSRKPYEKSYPVHKALHYWRLLLCSATFTFNLASQNLNASIYPYGFRQVSLPATDRCGLVYGV</sequence>
<dbReference type="EMBL" id="JAYMYQ010000002">
    <property type="protein sequence ID" value="KAK7349825.1"/>
    <property type="molecule type" value="Genomic_DNA"/>
</dbReference>
<reference evidence="1 2" key="1">
    <citation type="submission" date="2024-01" db="EMBL/GenBank/DDBJ databases">
        <title>The genomes of 5 underutilized Papilionoideae crops provide insights into root nodulation and disease resistanc.</title>
        <authorList>
            <person name="Jiang F."/>
        </authorList>
    </citation>
    <scope>NUCLEOTIDE SEQUENCE [LARGE SCALE GENOMIC DNA]</scope>
    <source>
        <strain evidence="1">LVBAO_FW01</strain>
        <tissue evidence="1">Leaves</tissue>
    </source>
</reference>
<dbReference type="Proteomes" id="UP001367508">
    <property type="component" value="Unassembled WGS sequence"/>
</dbReference>